<evidence type="ECO:0000313" key="2">
    <source>
        <dbReference type="Proteomes" id="UP000789702"/>
    </source>
</evidence>
<proteinExistence type="predicted"/>
<organism evidence="1 2">
    <name type="scientific">Dentiscutata heterogama</name>
    <dbReference type="NCBI Taxonomy" id="1316150"/>
    <lineage>
        <taxon>Eukaryota</taxon>
        <taxon>Fungi</taxon>
        <taxon>Fungi incertae sedis</taxon>
        <taxon>Mucoromycota</taxon>
        <taxon>Glomeromycotina</taxon>
        <taxon>Glomeromycetes</taxon>
        <taxon>Diversisporales</taxon>
        <taxon>Gigasporaceae</taxon>
        <taxon>Dentiscutata</taxon>
    </lineage>
</organism>
<accession>A0ACA9M8K5</accession>
<keyword evidence="2" id="KW-1185">Reference proteome</keyword>
<evidence type="ECO:0000313" key="1">
    <source>
        <dbReference type="EMBL" id="CAG8571091.1"/>
    </source>
</evidence>
<protein>
    <submittedName>
        <fullName evidence="1">7544_t:CDS:1</fullName>
    </submittedName>
</protein>
<gene>
    <name evidence="1" type="ORF">DHETER_LOCUS6063</name>
</gene>
<dbReference type="Proteomes" id="UP000789702">
    <property type="component" value="Unassembled WGS sequence"/>
</dbReference>
<name>A0ACA9M8K5_9GLOM</name>
<reference evidence="1" key="1">
    <citation type="submission" date="2021-06" db="EMBL/GenBank/DDBJ databases">
        <authorList>
            <person name="Kallberg Y."/>
            <person name="Tangrot J."/>
            <person name="Rosling A."/>
        </authorList>
    </citation>
    <scope>NUCLEOTIDE SEQUENCE</scope>
    <source>
        <strain evidence="1">IL203A</strain>
    </source>
</reference>
<sequence>MNLFLLRKLVSECAEKIRKAVESHLFIYDEKCLPATLSIGVAEMNSSVAHFEDLLVQADLASIIAKRQGRNQEDEDVTPLRF</sequence>
<comment type="caution">
    <text evidence="1">The sequence shown here is derived from an EMBL/GenBank/DDBJ whole genome shotgun (WGS) entry which is preliminary data.</text>
</comment>
<dbReference type="EMBL" id="CAJVPU010007303">
    <property type="protein sequence ID" value="CAG8571091.1"/>
    <property type="molecule type" value="Genomic_DNA"/>
</dbReference>